<dbReference type="EMBL" id="CAJNOO010006631">
    <property type="protein sequence ID" value="CAF1451485.1"/>
    <property type="molecule type" value="Genomic_DNA"/>
</dbReference>
<protein>
    <recommendedName>
        <fullName evidence="5">ABC transporter domain-containing protein</fullName>
    </recommendedName>
</protein>
<dbReference type="InterPro" id="IPR003439">
    <property type="entry name" value="ABC_transporter-like_ATP-bd"/>
</dbReference>
<feature type="domain" description="ABC transporter" evidence="5">
    <location>
        <begin position="3"/>
        <end position="96"/>
    </location>
</feature>
<evidence type="ECO:0000256" key="1">
    <source>
        <dbReference type="ARBA" id="ARBA00004141"/>
    </source>
</evidence>
<dbReference type="InterPro" id="IPR027417">
    <property type="entry name" value="P-loop_NTPase"/>
</dbReference>
<dbReference type="SUPFAM" id="SSF52540">
    <property type="entry name" value="P-loop containing nucleoside triphosphate hydrolases"/>
    <property type="match status" value="1"/>
</dbReference>
<proteinExistence type="inferred from homology"/>
<sequence length="107" mass="12399">NYISLIIERGEKIAFVGRIGASKNSFIQTLCRIDKLVDDHSIIDDFDIIFVVLDDVQRHISIVPQDPALFTSTIRSNLDHFGLYSDVKIWNVLEQVCHYLMRFFVIN</sequence>
<comment type="similarity">
    <text evidence="2">Belongs to the ABC transporter superfamily. ABCC family. Conjugate transporter (TC 3.A.1.208) subfamily.</text>
</comment>
<organism evidence="6 8">
    <name type="scientific">Rotaria sordida</name>
    <dbReference type="NCBI Taxonomy" id="392033"/>
    <lineage>
        <taxon>Eukaryota</taxon>
        <taxon>Metazoa</taxon>
        <taxon>Spiralia</taxon>
        <taxon>Gnathifera</taxon>
        <taxon>Rotifera</taxon>
        <taxon>Eurotatoria</taxon>
        <taxon>Bdelloidea</taxon>
        <taxon>Philodinida</taxon>
        <taxon>Philodinidae</taxon>
        <taxon>Rotaria</taxon>
    </lineage>
</organism>
<evidence type="ECO:0000313" key="8">
    <source>
        <dbReference type="Proteomes" id="UP000663882"/>
    </source>
</evidence>
<name>A0A815PNS7_9BILA</name>
<gene>
    <name evidence="7" type="ORF">OTI717_LOCUS36325</name>
    <name evidence="6" type="ORF">RFH988_LOCUS36773</name>
</gene>
<comment type="subcellular location">
    <subcellularLocation>
        <location evidence="1">Membrane</location>
        <topology evidence="1">Multi-pass membrane protein</topology>
    </subcellularLocation>
</comment>
<keyword evidence="3" id="KW-0547">Nucleotide-binding</keyword>
<dbReference type="GO" id="GO:0005524">
    <property type="term" value="F:ATP binding"/>
    <property type="evidence" value="ECO:0007669"/>
    <property type="project" value="UniProtKB-KW"/>
</dbReference>
<reference evidence="6" key="1">
    <citation type="submission" date="2021-02" db="EMBL/GenBank/DDBJ databases">
        <authorList>
            <person name="Nowell W R."/>
        </authorList>
    </citation>
    <scope>NUCLEOTIDE SEQUENCE</scope>
</reference>
<evidence type="ECO:0000256" key="2">
    <source>
        <dbReference type="ARBA" id="ARBA00009726"/>
    </source>
</evidence>
<evidence type="ECO:0000256" key="4">
    <source>
        <dbReference type="ARBA" id="ARBA00022840"/>
    </source>
</evidence>
<dbReference type="GO" id="GO:0042626">
    <property type="term" value="F:ATPase-coupled transmembrane transporter activity"/>
    <property type="evidence" value="ECO:0007669"/>
    <property type="project" value="TreeGrafter"/>
</dbReference>
<evidence type="ECO:0000259" key="5">
    <source>
        <dbReference type="Pfam" id="PF00005"/>
    </source>
</evidence>
<dbReference type="AlphaFoldDB" id="A0A815PNS7"/>
<dbReference type="PANTHER" id="PTHR24223">
    <property type="entry name" value="ATP-BINDING CASSETTE SUB-FAMILY C"/>
    <property type="match status" value="1"/>
</dbReference>
<evidence type="ECO:0000256" key="3">
    <source>
        <dbReference type="ARBA" id="ARBA00022741"/>
    </source>
</evidence>
<dbReference type="OrthoDB" id="6500128at2759"/>
<accession>A0A815PNS7</accession>
<dbReference type="GO" id="GO:0016020">
    <property type="term" value="C:membrane"/>
    <property type="evidence" value="ECO:0007669"/>
    <property type="project" value="UniProtKB-SubCell"/>
</dbReference>
<comment type="caution">
    <text evidence="6">The sequence shown here is derived from an EMBL/GenBank/DDBJ whole genome shotgun (WGS) entry which is preliminary data.</text>
</comment>
<evidence type="ECO:0000313" key="7">
    <source>
        <dbReference type="EMBL" id="CAF4153033.1"/>
    </source>
</evidence>
<dbReference type="Proteomes" id="UP000663823">
    <property type="component" value="Unassembled WGS sequence"/>
</dbReference>
<dbReference type="EMBL" id="CAJOAX010015250">
    <property type="protein sequence ID" value="CAF4153033.1"/>
    <property type="molecule type" value="Genomic_DNA"/>
</dbReference>
<dbReference type="InterPro" id="IPR050173">
    <property type="entry name" value="ABC_transporter_C-like"/>
</dbReference>
<dbReference type="PANTHER" id="PTHR24223:SF456">
    <property type="entry name" value="MULTIDRUG RESISTANCE-ASSOCIATED PROTEIN LETHAL(2)03659"/>
    <property type="match status" value="1"/>
</dbReference>
<dbReference type="GO" id="GO:0016887">
    <property type="term" value="F:ATP hydrolysis activity"/>
    <property type="evidence" value="ECO:0007669"/>
    <property type="project" value="InterPro"/>
</dbReference>
<dbReference type="Gene3D" id="3.40.50.300">
    <property type="entry name" value="P-loop containing nucleotide triphosphate hydrolases"/>
    <property type="match status" value="1"/>
</dbReference>
<dbReference type="Proteomes" id="UP000663882">
    <property type="component" value="Unassembled WGS sequence"/>
</dbReference>
<dbReference type="Pfam" id="PF00005">
    <property type="entry name" value="ABC_tran"/>
    <property type="match status" value="1"/>
</dbReference>
<keyword evidence="4" id="KW-0067">ATP-binding</keyword>
<feature type="non-terminal residue" evidence="6">
    <location>
        <position position="1"/>
    </location>
</feature>
<evidence type="ECO:0000313" key="6">
    <source>
        <dbReference type="EMBL" id="CAF1451485.1"/>
    </source>
</evidence>